<gene>
    <name evidence="1" type="ORF">F6515_13970</name>
</gene>
<evidence type="ECO:0000313" key="1">
    <source>
        <dbReference type="EMBL" id="ECY9784095.1"/>
    </source>
</evidence>
<dbReference type="Gene3D" id="3.40.30.10">
    <property type="entry name" value="Glutaredoxin"/>
    <property type="match status" value="1"/>
</dbReference>
<dbReference type="Pfam" id="PF06953">
    <property type="entry name" value="ArsD"/>
    <property type="match status" value="1"/>
</dbReference>
<dbReference type="EMBL" id="AALGDA010000069">
    <property type="protein sequence ID" value="ECY9784095.1"/>
    <property type="molecule type" value="Genomic_DNA"/>
</dbReference>
<dbReference type="AlphaFoldDB" id="A0AAD2RD65"/>
<dbReference type="GO" id="GO:0003677">
    <property type="term" value="F:DNA binding"/>
    <property type="evidence" value="ECO:0007669"/>
    <property type="project" value="InterPro"/>
</dbReference>
<accession>A0AAD2RD65</accession>
<comment type="caution">
    <text evidence="1">The sequence shown here is derived from an EMBL/GenBank/DDBJ whole genome shotgun (WGS) entry which is preliminary data.</text>
</comment>
<dbReference type="GO" id="GO:0045892">
    <property type="term" value="P:negative regulation of DNA-templated transcription"/>
    <property type="evidence" value="ECO:0007669"/>
    <property type="project" value="InterPro"/>
</dbReference>
<dbReference type="Proteomes" id="UP000489121">
    <property type="component" value="Unassembled WGS sequence"/>
</dbReference>
<dbReference type="GO" id="GO:0046685">
    <property type="term" value="P:response to arsenic-containing substance"/>
    <property type="evidence" value="ECO:0007669"/>
    <property type="project" value="InterPro"/>
</dbReference>
<dbReference type="InterPro" id="IPR010712">
    <property type="entry name" value="Arsenical-R_ArsD"/>
</dbReference>
<reference evidence="1 2" key="1">
    <citation type="submission" date="2019-09" db="EMBL/GenBank/DDBJ databases">
        <authorList>
            <consortium name="PulseNet: The National Subtyping Network for Foodborne Disease Surveillance"/>
            <person name="Tarr C.L."/>
            <person name="Trees E."/>
            <person name="Katz L.S."/>
            <person name="Carleton-Romer H.A."/>
            <person name="Stroika S."/>
            <person name="Kucerova Z."/>
            <person name="Roache K.F."/>
            <person name="Sabol A.L."/>
            <person name="Besser J."/>
            <person name="Gerner-Smidt P."/>
        </authorList>
    </citation>
    <scope>NUCLEOTIDE SEQUENCE [LARGE SCALE GENOMIC DNA]</scope>
    <source>
        <strain evidence="1 2">PNUSAL005692</strain>
    </source>
</reference>
<dbReference type="RefSeq" id="WP_047584132.1">
    <property type="nucleotide sequence ID" value="NZ_CP019620.1"/>
</dbReference>
<organism evidence="1 2">
    <name type="scientific">Listeria monocytogenes</name>
    <dbReference type="NCBI Taxonomy" id="1639"/>
    <lineage>
        <taxon>Bacteria</taxon>
        <taxon>Bacillati</taxon>
        <taxon>Bacillota</taxon>
        <taxon>Bacilli</taxon>
        <taxon>Bacillales</taxon>
        <taxon>Listeriaceae</taxon>
        <taxon>Listeria</taxon>
    </lineage>
</organism>
<name>A0AAD2RD65_LISMN</name>
<proteinExistence type="predicted"/>
<protein>
    <submittedName>
        <fullName evidence="1">Arsenic metallochaperone ArsD family protein</fullName>
    </submittedName>
</protein>
<sequence length="103" mass="11708">MNSIVLFESEMCCGVKMTGAEINRKLLYLGPTLQKIQRQTNFEVERHSLTIEPEAFIANEEVRLLMEKRGISVLPVTIVDGKIKKFGIYPSIEEFVSYTGLII</sequence>
<evidence type="ECO:0000313" key="2">
    <source>
        <dbReference type="Proteomes" id="UP000489121"/>
    </source>
</evidence>